<dbReference type="Proteomes" id="UP000790377">
    <property type="component" value="Unassembled WGS sequence"/>
</dbReference>
<organism evidence="1 2">
    <name type="scientific">Hygrophoropsis aurantiaca</name>
    <dbReference type="NCBI Taxonomy" id="72124"/>
    <lineage>
        <taxon>Eukaryota</taxon>
        <taxon>Fungi</taxon>
        <taxon>Dikarya</taxon>
        <taxon>Basidiomycota</taxon>
        <taxon>Agaricomycotina</taxon>
        <taxon>Agaricomycetes</taxon>
        <taxon>Agaricomycetidae</taxon>
        <taxon>Boletales</taxon>
        <taxon>Coniophorineae</taxon>
        <taxon>Hygrophoropsidaceae</taxon>
        <taxon>Hygrophoropsis</taxon>
    </lineage>
</organism>
<evidence type="ECO:0000313" key="2">
    <source>
        <dbReference type="Proteomes" id="UP000790377"/>
    </source>
</evidence>
<name>A0ACB8AAL7_9AGAM</name>
<keyword evidence="2" id="KW-1185">Reference proteome</keyword>
<proteinExistence type="predicted"/>
<gene>
    <name evidence="1" type="ORF">BJ138DRAFT_1114048</name>
</gene>
<reference evidence="1" key="1">
    <citation type="journal article" date="2021" name="New Phytol.">
        <title>Evolutionary innovations through gain and loss of genes in the ectomycorrhizal Boletales.</title>
        <authorList>
            <person name="Wu G."/>
            <person name="Miyauchi S."/>
            <person name="Morin E."/>
            <person name="Kuo A."/>
            <person name="Drula E."/>
            <person name="Varga T."/>
            <person name="Kohler A."/>
            <person name="Feng B."/>
            <person name="Cao Y."/>
            <person name="Lipzen A."/>
            <person name="Daum C."/>
            <person name="Hundley H."/>
            <person name="Pangilinan J."/>
            <person name="Johnson J."/>
            <person name="Barry K."/>
            <person name="LaButti K."/>
            <person name="Ng V."/>
            <person name="Ahrendt S."/>
            <person name="Min B."/>
            <person name="Choi I.G."/>
            <person name="Park H."/>
            <person name="Plett J.M."/>
            <person name="Magnuson J."/>
            <person name="Spatafora J.W."/>
            <person name="Nagy L.G."/>
            <person name="Henrissat B."/>
            <person name="Grigoriev I.V."/>
            <person name="Yang Z.L."/>
            <person name="Xu J."/>
            <person name="Martin F.M."/>
        </authorList>
    </citation>
    <scope>NUCLEOTIDE SEQUENCE</scope>
    <source>
        <strain evidence="1">ATCC 28755</strain>
    </source>
</reference>
<accession>A0ACB8AAL7</accession>
<evidence type="ECO:0000313" key="1">
    <source>
        <dbReference type="EMBL" id="KAH7910494.1"/>
    </source>
</evidence>
<sequence length="397" mass="42062">MSNSSSGAAPALQLPNSLNLPAHLSAQKYFFVCTLTVLAWDTLVLTPRSYKLARISGWPALKAMYYFLQIWVLADFVVTGVMFFSTTVDPDTTCRAFWPYEPICTAILLAVASGVHVIRITAIYNHHPRIRALMGGLFAVQVVVTAICCGFYRSVHLLSGQGCIAGPLNNAAWVGIYWLAPTLLYITSFVLAVQRSLASQVPSAASSLFSHNNSHPSSGTLVGQKKLTPWRLMLRDNLNLYGAILLVNLANVLFYFSITPTDNTDPIRTIVSSMAGVLTATMSMRIVLGVRGPLVGGGSFLASGTSASGSGSGSGSGGPHTHSLSQSRPGPNPPTFTLGAIGSKGVTVSVGGPKEWDADKSSVNEEPKGPVLGDEAGGGVQVTVERGEVYDEFPRGK</sequence>
<dbReference type="EMBL" id="MU267711">
    <property type="protein sequence ID" value="KAH7910494.1"/>
    <property type="molecule type" value="Genomic_DNA"/>
</dbReference>
<comment type="caution">
    <text evidence="1">The sequence shown here is derived from an EMBL/GenBank/DDBJ whole genome shotgun (WGS) entry which is preliminary data.</text>
</comment>
<protein>
    <submittedName>
        <fullName evidence="1">Uncharacterized protein</fullName>
    </submittedName>
</protein>